<dbReference type="OrthoDB" id="419537at2759"/>
<name>A0A368F1T6_ANCCA</name>
<protein>
    <recommendedName>
        <fullName evidence="1">Hexokinase N-terminal domain-containing protein</fullName>
    </recommendedName>
</protein>
<reference evidence="2 3" key="1">
    <citation type="submission" date="2014-10" db="EMBL/GenBank/DDBJ databases">
        <title>Draft genome of the hookworm Ancylostoma caninum.</title>
        <authorList>
            <person name="Mitreva M."/>
        </authorList>
    </citation>
    <scope>NUCLEOTIDE SEQUENCE [LARGE SCALE GENOMIC DNA]</scope>
    <source>
        <strain evidence="2 3">Baltimore</strain>
    </source>
</reference>
<dbReference type="GO" id="GO:0016773">
    <property type="term" value="F:phosphotransferase activity, alcohol group as acceptor"/>
    <property type="evidence" value="ECO:0007669"/>
    <property type="project" value="InterPro"/>
</dbReference>
<proteinExistence type="predicted"/>
<dbReference type="InterPro" id="IPR043129">
    <property type="entry name" value="ATPase_NBD"/>
</dbReference>
<dbReference type="EMBL" id="JOJR01009457">
    <property type="protein sequence ID" value="RCN26056.1"/>
    <property type="molecule type" value="Genomic_DNA"/>
</dbReference>
<dbReference type="PRINTS" id="PR00475">
    <property type="entry name" value="HEXOKINASE"/>
</dbReference>
<dbReference type="Pfam" id="PF00349">
    <property type="entry name" value="Hexokinase_1"/>
    <property type="match status" value="1"/>
</dbReference>
<dbReference type="SUPFAM" id="SSF53067">
    <property type="entry name" value="Actin-like ATPase domain"/>
    <property type="match status" value="1"/>
</dbReference>
<dbReference type="GO" id="GO:0005524">
    <property type="term" value="F:ATP binding"/>
    <property type="evidence" value="ECO:0007669"/>
    <property type="project" value="InterPro"/>
</dbReference>
<dbReference type="GO" id="GO:0005975">
    <property type="term" value="P:carbohydrate metabolic process"/>
    <property type="evidence" value="ECO:0007669"/>
    <property type="project" value="InterPro"/>
</dbReference>
<organism evidence="2 3">
    <name type="scientific">Ancylostoma caninum</name>
    <name type="common">Dog hookworm</name>
    <dbReference type="NCBI Taxonomy" id="29170"/>
    <lineage>
        <taxon>Eukaryota</taxon>
        <taxon>Metazoa</taxon>
        <taxon>Ecdysozoa</taxon>
        <taxon>Nematoda</taxon>
        <taxon>Chromadorea</taxon>
        <taxon>Rhabditida</taxon>
        <taxon>Rhabditina</taxon>
        <taxon>Rhabditomorpha</taxon>
        <taxon>Strongyloidea</taxon>
        <taxon>Ancylostomatidae</taxon>
        <taxon>Ancylostomatinae</taxon>
        <taxon>Ancylostoma</taxon>
    </lineage>
</organism>
<dbReference type="AlphaFoldDB" id="A0A368F1T6"/>
<accession>A0A368F1T6</accession>
<dbReference type="InterPro" id="IPR022672">
    <property type="entry name" value="Hexokinase_N"/>
</dbReference>
<gene>
    <name evidence="2" type="ORF">ANCCAN_28224</name>
</gene>
<dbReference type="Gene3D" id="3.30.420.40">
    <property type="match status" value="1"/>
</dbReference>
<dbReference type="STRING" id="29170.A0A368F1T6"/>
<keyword evidence="3" id="KW-1185">Reference proteome</keyword>
<evidence type="ECO:0000313" key="3">
    <source>
        <dbReference type="Proteomes" id="UP000252519"/>
    </source>
</evidence>
<comment type="caution">
    <text evidence="2">The sequence shown here is derived from an EMBL/GenBank/DDBJ whole genome shotgun (WGS) entry which is preliminary data.</text>
</comment>
<feature type="domain" description="Hexokinase N-terminal" evidence="1">
    <location>
        <begin position="60"/>
        <end position="84"/>
    </location>
</feature>
<dbReference type="Proteomes" id="UP000252519">
    <property type="component" value="Unassembled WGS sequence"/>
</dbReference>
<evidence type="ECO:0000259" key="1">
    <source>
        <dbReference type="Pfam" id="PF00349"/>
    </source>
</evidence>
<sequence>MSILNEFSPTTSHNIANKHTPQIAQFPIFSFLLAIRANCEHPSTSAYFASDGPLEIGFGDRKRIQVEVVALINDTVGTMVAAAYEAKACDLGVIIGE</sequence>
<evidence type="ECO:0000313" key="2">
    <source>
        <dbReference type="EMBL" id="RCN26056.1"/>
    </source>
</evidence>